<organism evidence="5 6">
    <name type="scientific">Algoriphagus aquimarinus</name>
    <dbReference type="NCBI Taxonomy" id="237018"/>
    <lineage>
        <taxon>Bacteria</taxon>
        <taxon>Pseudomonadati</taxon>
        <taxon>Bacteroidota</taxon>
        <taxon>Cytophagia</taxon>
        <taxon>Cytophagales</taxon>
        <taxon>Cyclobacteriaceae</taxon>
        <taxon>Algoriphagus</taxon>
    </lineage>
</organism>
<dbReference type="Gene3D" id="2.170.130.10">
    <property type="entry name" value="TonB-dependent receptor, plug domain"/>
    <property type="match status" value="1"/>
</dbReference>
<dbReference type="RefSeq" id="WP_146919692.1">
    <property type="nucleotide sequence ID" value="NZ_VORW01000015.1"/>
</dbReference>
<dbReference type="PANTHER" id="PTHR40980:SF4">
    <property type="entry name" value="TONB-DEPENDENT RECEPTOR-LIKE BETA-BARREL DOMAIN-CONTAINING PROTEIN"/>
    <property type="match status" value="1"/>
</dbReference>
<dbReference type="InterPro" id="IPR037066">
    <property type="entry name" value="Plug_dom_sf"/>
</dbReference>
<reference evidence="5 6" key="1">
    <citation type="submission" date="2019-08" db="EMBL/GenBank/DDBJ databases">
        <title>Genomes sequence of Algoriphagus aquimarinus ACAM450.</title>
        <authorList>
            <person name="Bowman J.P."/>
        </authorList>
    </citation>
    <scope>NUCLEOTIDE SEQUENCE [LARGE SCALE GENOMIC DNA]</scope>
    <source>
        <strain evidence="5 6">ACAM 450</strain>
    </source>
</reference>
<evidence type="ECO:0000256" key="2">
    <source>
        <dbReference type="ARBA" id="ARBA00023136"/>
    </source>
</evidence>
<accession>A0A5C7ACZ2</accession>
<dbReference type="Gene3D" id="2.60.40.1120">
    <property type="entry name" value="Carboxypeptidase-like, regulatory domain"/>
    <property type="match status" value="1"/>
</dbReference>
<evidence type="ECO:0000256" key="3">
    <source>
        <dbReference type="ARBA" id="ARBA00023237"/>
    </source>
</evidence>
<comment type="subcellular location">
    <subcellularLocation>
        <location evidence="1">Cell outer membrane</location>
    </subcellularLocation>
</comment>
<name>A0A5C7ACZ2_9BACT</name>
<dbReference type="InterPro" id="IPR041700">
    <property type="entry name" value="OMP_b-brl_3"/>
</dbReference>
<dbReference type="Pfam" id="PF13715">
    <property type="entry name" value="CarbopepD_reg_2"/>
    <property type="match status" value="1"/>
</dbReference>
<dbReference type="AlphaFoldDB" id="A0A5C7ACZ2"/>
<dbReference type="PANTHER" id="PTHR40980">
    <property type="entry name" value="PLUG DOMAIN-CONTAINING PROTEIN"/>
    <property type="match status" value="1"/>
</dbReference>
<dbReference type="EMBL" id="VORW01000015">
    <property type="protein sequence ID" value="TXE06468.1"/>
    <property type="molecule type" value="Genomic_DNA"/>
</dbReference>
<dbReference type="GO" id="GO:0009279">
    <property type="term" value="C:cell outer membrane"/>
    <property type="evidence" value="ECO:0007669"/>
    <property type="project" value="UniProtKB-SubCell"/>
</dbReference>
<keyword evidence="3" id="KW-0998">Cell outer membrane</keyword>
<dbReference type="OrthoDB" id="972646at2"/>
<evidence type="ECO:0000313" key="6">
    <source>
        <dbReference type="Proteomes" id="UP000321935"/>
    </source>
</evidence>
<dbReference type="SUPFAM" id="SSF56935">
    <property type="entry name" value="Porins"/>
    <property type="match status" value="1"/>
</dbReference>
<dbReference type="Gene3D" id="2.40.170.20">
    <property type="entry name" value="TonB-dependent receptor, beta-barrel domain"/>
    <property type="match status" value="1"/>
</dbReference>
<evidence type="ECO:0000313" key="5">
    <source>
        <dbReference type="EMBL" id="TXE06468.1"/>
    </source>
</evidence>
<dbReference type="InterPro" id="IPR008969">
    <property type="entry name" value="CarboxyPept-like_regulatory"/>
</dbReference>
<gene>
    <name evidence="5" type="ORF">ESV85_16980</name>
</gene>
<sequence length="806" mass="90244">MKNLLIQILLSVWVTSAFSQEIIQGKVIDLQSNKVSYANVLLLNVPDSTFIKGAITDESGVFTFTNIPKGNYFIETSFLGYTKAYSPVFNFSGMEKHDLDPITLTEEASNLEEVTISASRPLFEMEMGKMVVNVANSVTSAGFSVIDLLERSPGVIVNRQNNTMSLAGKNGVVILMNGKRFRMPVEAAFQMLAGLNSSDVEKLEIITVPPANYDADGDAGFINVVMKRNNGMIGTNGSVTVGQGYGSGYQGNLSFNINHQGPKFSWFTLVTPSVINQVGIWESRRSNNDGFEDISINTVSDDRASTRKTINYQAGFDYSIGKNTTLSALVSGYENRWNQVAPILTEAQYSISPDTTIDMTLTEKNYWSHIMGNINIQHTFQNGQVLSADLDYLTYNNTNPTWYTTTFFDESDNVIDSEEFRISKDTPIDMWVSSVNHSMKIGKSVKVDSGIKGTFSELSNTVVFEEQFGSEWIGNPTYSSDGILTEDILAAFSTAAIVFNDKTSLNAGLRYENTKTNLTALSGKELVNRNYGDFFPTVQLAQKMGENSQTTFSYGRRITRPTFNQMAPWVIFSDRFTLFAGNTNILPTYTNNLKVDYSFKSLIVSAQYSHDKNAIAAFQPTLDEETNTTFLKTENIDQIQTISIMFAFPIQLTPWWEMQNNFTANFQRANSVLNDEAYEVDQKSVQVITTNTFTLPKKYAIELVGYYNSPTINGYFLWLSRGFVNLGIKKDFEKAGVLRLSCNDIFETTQLRWNSFEGSNIGFSGRYKFDKRVFMATYTYNFGNNKVKGTRSRSVGSQAEQRRVSN</sequence>
<comment type="caution">
    <text evidence="5">The sequence shown here is derived from an EMBL/GenBank/DDBJ whole genome shotgun (WGS) entry which is preliminary data.</text>
</comment>
<dbReference type="Pfam" id="PF14905">
    <property type="entry name" value="OMP_b-brl_3"/>
    <property type="match status" value="1"/>
</dbReference>
<evidence type="ECO:0000259" key="4">
    <source>
        <dbReference type="Pfam" id="PF14905"/>
    </source>
</evidence>
<dbReference type="SUPFAM" id="SSF49464">
    <property type="entry name" value="Carboxypeptidase regulatory domain-like"/>
    <property type="match status" value="1"/>
</dbReference>
<keyword evidence="2" id="KW-0472">Membrane</keyword>
<proteinExistence type="predicted"/>
<evidence type="ECO:0000256" key="1">
    <source>
        <dbReference type="ARBA" id="ARBA00004442"/>
    </source>
</evidence>
<protein>
    <submittedName>
        <fullName evidence="5">Outer membrane beta-barrel protein</fullName>
    </submittedName>
</protein>
<dbReference type="InterPro" id="IPR036942">
    <property type="entry name" value="Beta-barrel_TonB_sf"/>
</dbReference>
<feature type="domain" description="Outer membrane protein beta-barrel" evidence="4">
    <location>
        <begin position="378"/>
        <end position="780"/>
    </location>
</feature>
<dbReference type="Proteomes" id="UP000321935">
    <property type="component" value="Unassembled WGS sequence"/>
</dbReference>